<feature type="region of interest" description="Disordered" evidence="1">
    <location>
        <begin position="192"/>
        <end position="299"/>
    </location>
</feature>
<reference evidence="2 3" key="1">
    <citation type="submission" date="2023-08" db="EMBL/GenBank/DDBJ databases">
        <title>Black Yeasts Isolated from many extreme environments.</title>
        <authorList>
            <person name="Coleine C."/>
            <person name="Stajich J.E."/>
            <person name="Selbmann L."/>
        </authorList>
    </citation>
    <scope>NUCLEOTIDE SEQUENCE [LARGE SCALE GENOMIC DNA]</scope>
    <source>
        <strain evidence="2 3">CCFEE 5792</strain>
    </source>
</reference>
<dbReference type="GeneID" id="89976115"/>
<dbReference type="EMBL" id="JAVRRD010000003">
    <property type="protein sequence ID" value="KAK5061408.1"/>
    <property type="molecule type" value="Genomic_DNA"/>
</dbReference>
<accession>A0AAV9NMJ4</accession>
<dbReference type="AlphaFoldDB" id="A0AAV9NMJ4"/>
<dbReference type="Proteomes" id="UP001358417">
    <property type="component" value="Unassembled WGS sequence"/>
</dbReference>
<sequence>MAPGIRRPNIITRRKESNERLDRLQMNAIEIPFLMYKGEVKNDWDGEVFDSPKDLIQGLQDRLIQAMESNPLERPWTELLETTQDALEVFEDVDQRDEQSGLPRLADMVGFLYRDGALALISSYRQGQGKGDEEQLKTRLQVAKSATRKFKFAVKVYRRRQVLVDEELASRDSLTPAQQAITWSDDKRVSTVTLSGSTPQANRMNNDPVNPAVVVVGDGPDALLDTSSDVSMVDGDDQNDEEEEGGEEGGEEGDEEEGDEEEGDEEECDEEESDEEEDDDLNPKDSPDEMHQQSPTPQVSRSAYKVLLVDQVPVTAATSLVGASNTSIDHEVLENIALSFGTIHSVASGAGGQGGTQAGADDNDSGHLDTYILSSPGPESFPGGVPSENQGEKADESSVMQGQMGTDKVRESVDWAVMMSSPHSKFVLRQT</sequence>
<feature type="compositionally biased region" description="Basic and acidic residues" evidence="1">
    <location>
        <begin position="281"/>
        <end position="291"/>
    </location>
</feature>
<keyword evidence="3" id="KW-1185">Reference proteome</keyword>
<feature type="region of interest" description="Disordered" evidence="1">
    <location>
        <begin position="374"/>
        <end position="407"/>
    </location>
</feature>
<feature type="compositionally biased region" description="Polar residues" evidence="1">
    <location>
        <begin position="192"/>
        <end position="204"/>
    </location>
</feature>
<dbReference type="RefSeq" id="XP_064710505.1">
    <property type="nucleotide sequence ID" value="XM_064851502.1"/>
</dbReference>
<gene>
    <name evidence="2" type="ORF">LTR84_007950</name>
</gene>
<evidence type="ECO:0000313" key="2">
    <source>
        <dbReference type="EMBL" id="KAK5061408.1"/>
    </source>
</evidence>
<proteinExistence type="predicted"/>
<evidence type="ECO:0000313" key="3">
    <source>
        <dbReference type="Proteomes" id="UP001358417"/>
    </source>
</evidence>
<protein>
    <submittedName>
        <fullName evidence="2">Uncharacterized protein</fullName>
    </submittedName>
</protein>
<organism evidence="2 3">
    <name type="scientific">Exophiala bonariae</name>
    <dbReference type="NCBI Taxonomy" id="1690606"/>
    <lineage>
        <taxon>Eukaryota</taxon>
        <taxon>Fungi</taxon>
        <taxon>Dikarya</taxon>
        <taxon>Ascomycota</taxon>
        <taxon>Pezizomycotina</taxon>
        <taxon>Eurotiomycetes</taxon>
        <taxon>Chaetothyriomycetidae</taxon>
        <taxon>Chaetothyriales</taxon>
        <taxon>Herpotrichiellaceae</taxon>
        <taxon>Exophiala</taxon>
    </lineage>
</organism>
<comment type="caution">
    <text evidence="2">The sequence shown here is derived from an EMBL/GenBank/DDBJ whole genome shotgun (WGS) entry which is preliminary data.</text>
</comment>
<name>A0AAV9NMJ4_9EURO</name>
<feature type="compositionally biased region" description="Low complexity" evidence="1">
    <location>
        <begin position="205"/>
        <end position="222"/>
    </location>
</feature>
<evidence type="ECO:0000256" key="1">
    <source>
        <dbReference type="SAM" id="MobiDB-lite"/>
    </source>
</evidence>
<feature type="compositionally biased region" description="Acidic residues" evidence="1">
    <location>
        <begin position="234"/>
        <end position="280"/>
    </location>
</feature>